<accession>A0ABU6VVP3</accession>
<keyword evidence="4" id="KW-0547">Nucleotide-binding</keyword>
<keyword evidence="5" id="KW-0418">Kinase</keyword>
<protein>
    <recommendedName>
        <fullName evidence="1">non-specific serine/threonine protein kinase</fullName>
        <ecNumber evidence="1">2.7.11.1</ecNumber>
    </recommendedName>
</protein>
<gene>
    <name evidence="9" type="ORF">PIB30_082761</name>
</gene>
<keyword evidence="6" id="KW-0067">ATP-binding</keyword>
<organism evidence="9 10">
    <name type="scientific">Stylosanthes scabra</name>
    <dbReference type="NCBI Taxonomy" id="79078"/>
    <lineage>
        <taxon>Eukaryota</taxon>
        <taxon>Viridiplantae</taxon>
        <taxon>Streptophyta</taxon>
        <taxon>Embryophyta</taxon>
        <taxon>Tracheophyta</taxon>
        <taxon>Spermatophyta</taxon>
        <taxon>Magnoliopsida</taxon>
        <taxon>eudicotyledons</taxon>
        <taxon>Gunneridae</taxon>
        <taxon>Pentapetalae</taxon>
        <taxon>rosids</taxon>
        <taxon>fabids</taxon>
        <taxon>Fabales</taxon>
        <taxon>Fabaceae</taxon>
        <taxon>Papilionoideae</taxon>
        <taxon>50 kb inversion clade</taxon>
        <taxon>dalbergioids sensu lato</taxon>
        <taxon>Dalbergieae</taxon>
        <taxon>Pterocarpus clade</taxon>
        <taxon>Stylosanthes</taxon>
    </lineage>
</organism>
<name>A0ABU6VVP3_9FABA</name>
<dbReference type="SUPFAM" id="SSF56112">
    <property type="entry name" value="Protein kinase-like (PK-like)"/>
    <property type="match status" value="1"/>
</dbReference>
<dbReference type="PANTHER" id="PTHR48005:SF44">
    <property type="entry name" value="MDIS1-INTERACTING RECEPTOR LIKE KINASE 2-LIKE ISOFORM X1"/>
    <property type="match status" value="1"/>
</dbReference>
<keyword evidence="3" id="KW-0808">Transferase</keyword>
<evidence type="ECO:0000256" key="1">
    <source>
        <dbReference type="ARBA" id="ARBA00012513"/>
    </source>
</evidence>
<evidence type="ECO:0000256" key="2">
    <source>
        <dbReference type="ARBA" id="ARBA00022527"/>
    </source>
</evidence>
<evidence type="ECO:0000313" key="10">
    <source>
        <dbReference type="Proteomes" id="UP001341840"/>
    </source>
</evidence>
<proteinExistence type="predicted"/>
<dbReference type="Proteomes" id="UP001341840">
    <property type="component" value="Unassembled WGS sequence"/>
</dbReference>
<dbReference type="InterPro" id="IPR051420">
    <property type="entry name" value="Ser_Thr_Kinases_DiverseReg"/>
</dbReference>
<dbReference type="EMBL" id="JASCZI010152319">
    <property type="protein sequence ID" value="MED6175908.1"/>
    <property type="molecule type" value="Genomic_DNA"/>
</dbReference>
<evidence type="ECO:0000256" key="3">
    <source>
        <dbReference type="ARBA" id="ARBA00022679"/>
    </source>
</evidence>
<evidence type="ECO:0000256" key="4">
    <source>
        <dbReference type="ARBA" id="ARBA00022741"/>
    </source>
</evidence>
<comment type="catalytic activity">
    <reaction evidence="7">
        <text>L-threonyl-[protein] + ATP = O-phospho-L-threonyl-[protein] + ADP + H(+)</text>
        <dbReference type="Rhea" id="RHEA:46608"/>
        <dbReference type="Rhea" id="RHEA-COMP:11060"/>
        <dbReference type="Rhea" id="RHEA-COMP:11605"/>
        <dbReference type="ChEBI" id="CHEBI:15378"/>
        <dbReference type="ChEBI" id="CHEBI:30013"/>
        <dbReference type="ChEBI" id="CHEBI:30616"/>
        <dbReference type="ChEBI" id="CHEBI:61977"/>
        <dbReference type="ChEBI" id="CHEBI:456216"/>
        <dbReference type="EC" id="2.7.11.1"/>
    </reaction>
</comment>
<evidence type="ECO:0000256" key="6">
    <source>
        <dbReference type="ARBA" id="ARBA00022840"/>
    </source>
</evidence>
<keyword evidence="10" id="KW-1185">Reference proteome</keyword>
<dbReference type="Gene3D" id="1.10.510.10">
    <property type="entry name" value="Transferase(Phosphotransferase) domain 1"/>
    <property type="match status" value="1"/>
</dbReference>
<keyword evidence="2" id="KW-0723">Serine/threonine-protein kinase</keyword>
<evidence type="ECO:0000256" key="5">
    <source>
        <dbReference type="ARBA" id="ARBA00022777"/>
    </source>
</evidence>
<evidence type="ECO:0000313" key="9">
    <source>
        <dbReference type="EMBL" id="MED6175908.1"/>
    </source>
</evidence>
<comment type="caution">
    <text evidence="9">The sequence shown here is derived from an EMBL/GenBank/DDBJ whole genome shotgun (WGS) entry which is preliminary data.</text>
</comment>
<dbReference type="InterPro" id="IPR011009">
    <property type="entry name" value="Kinase-like_dom_sf"/>
</dbReference>
<evidence type="ECO:0000256" key="8">
    <source>
        <dbReference type="ARBA" id="ARBA00048679"/>
    </source>
</evidence>
<comment type="catalytic activity">
    <reaction evidence="8">
        <text>L-seryl-[protein] + ATP = O-phospho-L-seryl-[protein] + ADP + H(+)</text>
        <dbReference type="Rhea" id="RHEA:17989"/>
        <dbReference type="Rhea" id="RHEA-COMP:9863"/>
        <dbReference type="Rhea" id="RHEA-COMP:11604"/>
        <dbReference type="ChEBI" id="CHEBI:15378"/>
        <dbReference type="ChEBI" id="CHEBI:29999"/>
        <dbReference type="ChEBI" id="CHEBI:30616"/>
        <dbReference type="ChEBI" id="CHEBI:83421"/>
        <dbReference type="ChEBI" id="CHEBI:456216"/>
        <dbReference type="EC" id="2.7.11.1"/>
    </reaction>
</comment>
<dbReference type="EC" id="2.7.11.1" evidence="1"/>
<dbReference type="PANTHER" id="PTHR48005">
    <property type="entry name" value="LEUCINE RICH REPEAT KINASE 2"/>
    <property type="match status" value="1"/>
</dbReference>
<reference evidence="9 10" key="1">
    <citation type="journal article" date="2023" name="Plants (Basel)">
        <title>Bridging the Gap: Combining Genomics and Transcriptomics Approaches to Understand Stylosanthes scabra, an Orphan Legume from the Brazilian Caatinga.</title>
        <authorList>
            <person name="Ferreira-Neto J.R.C."/>
            <person name="da Silva M.D."/>
            <person name="Binneck E."/>
            <person name="de Melo N.F."/>
            <person name="da Silva R.H."/>
            <person name="de Melo A.L.T.M."/>
            <person name="Pandolfi V."/>
            <person name="Bustamante F.O."/>
            <person name="Brasileiro-Vidal A.C."/>
            <person name="Benko-Iseppon A.M."/>
        </authorList>
    </citation>
    <scope>NUCLEOTIDE SEQUENCE [LARGE SCALE GENOMIC DNA]</scope>
    <source>
        <tissue evidence="9">Leaves</tissue>
    </source>
</reference>
<evidence type="ECO:0000256" key="7">
    <source>
        <dbReference type="ARBA" id="ARBA00047899"/>
    </source>
</evidence>
<sequence length="363" mass="39998">MQQFDPHHQPAAATLSVSLTVTLAPATTTLGSELPTPTRCSAAFYLVAISSRRRRRRSSAVVASYLPESLFGIFKLATVSTVITGSLPFRSQSSLSVTIVLASVLSVSTAATDFGTAKFLSSGTSSWTSVAGSYGYMAPELAQTMRVTDKCDVYSFWSGGVGVVSLGSSQSVVTEIQQNPSDFYAESREEKMLSPLMEAPGELEFRKAFLLLSYIGGVLFYIAQEHTKQYRGTRTLFILIELVVGGIALDNFSLSAKNELWTFLYGLRLNEEFFSQLRVELGQLRFAVNKTEATEERLIELEALEKAIQEGIVWEYVLENNGRSQYVPFQTFFADLQKPQGEFDGKACAVVGQSSLMTFSWQR</sequence>